<dbReference type="InterPro" id="IPR003675">
    <property type="entry name" value="Rce1/LyrA-like_dom"/>
</dbReference>
<gene>
    <name evidence="3" type="ORF">CSX01_09060</name>
</gene>
<evidence type="ECO:0000256" key="1">
    <source>
        <dbReference type="SAM" id="Phobius"/>
    </source>
</evidence>
<evidence type="ECO:0000313" key="3">
    <source>
        <dbReference type="EMBL" id="PHU34558.1"/>
    </source>
</evidence>
<dbReference type="GO" id="GO:0080120">
    <property type="term" value="P:CAAX-box protein maturation"/>
    <property type="evidence" value="ECO:0007669"/>
    <property type="project" value="UniProtKB-ARBA"/>
</dbReference>
<dbReference type="GO" id="GO:0004175">
    <property type="term" value="F:endopeptidase activity"/>
    <property type="evidence" value="ECO:0007669"/>
    <property type="project" value="UniProtKB-ARBA"/>
</dbReference>
<sequence length="295" mass="33671">MNHKTIKNPLFMVFTIYIFYYLLHILEYFVLRTDQTWVGEAIIHKLLGIIIMAIIACKPRISKNEIGFKNGKHLLYILLGLAFGLGVFFIAYGAEFLLSLNSGNFKSLELYVSAYAIDSNIGNRTELIFFLICIIGNVVNVIMEEGNFRGLFLRILETKYSFLKSTVISAILFGFWHVAGPIRNYVDGRQSLRGMIITSLFMLVVSALVGLKFTMLTRITGSLYMSMSDHFVNNTIVNILHVVTNTGADELMTVRVCIAQTVSFLLVLIWYFMWSRQNATYNEKQTGYRESCSYN</sequence>
<keyword evidence="3" id="KW-0645">Protease</keyword>
<keyword evidence="1" id="KW-1133">Transmembrane helix</keyword>
<comment type="caution">
    <text evidence="3">The sequence shown here is derived from an EMBL/GenBank/DDBJ whole genome shotgun (WGS) entry which is preliminary data.</text>
</comment>
<feature type="transmembrane region" description="Helical" evidence="1">
    <location>
        <begin position="127"/>
        <end position="148"/>
    </location>
</feature>
<dbReference type="GO" id="GO:0008237">
    <property type="term" value="F:metallopeptidase activity"/>
    <property type="evidence" value="ECO:0007669"/>
    <property type="project" value="UniProtKB-KW"/>
</dbReference>
<dbReference type="Pfam" id="PF02517">
    <property type="entry name" value="Rce1-like"/>
    <property type="match status" value="1"/>
</dbReference>
<feature type="transmembrane region" description="Helical" evidence="1">
    <location>
        <begin position="191"/>
        <end position="211"/>
    </location>
</feature>
<evidence type="ECO:0000259" key="2">
    <source>
        <dbReference type="Pfam" id="PF02517"/>
    </source>
</evidence>
<keyword evidence="1" id="KW-0812">Transmembrane</keyword>
<dbReference type="RefSeq" id="WP_099392151.1">
    <property type="nucleotide sequence ID" value="NZ_PDYF01000017.1"/>
</dbReference>
<feature type="transmembrane region" description="Helical" evidence="1">
    <location>
        <begin position="73"/>
        <end position="94"/>
    </location>
</feature>
<proteinExistence type="predicted"/>
<feature type="transmembrane region" description="Helical" evidence="1">
    <location>
        <begin position="160"/>
        <end position="179"/>
    </location>
</feature>
<feature type="transmembrane region" description="Helical" evidence="1">
    <location>
        <begin position="12"/>
        <end position="30"/>
    </location>
</feature>
<keyword evidence="1" id="KW-0472">Membrane</keyword>
<organism evidence="3 4">
    <name type="scientific">Pseudobutyrivibrio ruminis</name>
    <dbReference type="NCBI Taxonomy" id="46206"/>
    <lineage>
        <taxon>Bacteria</taxon>
        <taxon>Bacillati</taxon>
        <taxon>Bacillota</taxon>
        <taxon>Clostridia</taxon>
        <taxon>Lachnospirales</taxon>
        <taxon>Lachnospiraceae</taxon>
        <taxon>Pseudobutyrivibrio</taxon>
    </lineage>
</organism>
<keyword evidence="3" id="KW-0482">Metalloprotease</keyword>
<feature type="transmembrane region" description="Helical" evidence="1">
    <location>
        <begin position="252"/>
        <end position="274"/>
    </location>
</feature>
<name>A0A2G3DU50_9FIRM</name>
<evidence type="ECO:0000313" key="4">
    <source>
        <dbReference type="Proteomes" id="UP000225889"/>
    </source>
</evidence>
<dbReference type="GO" id="GO:0006508">
    <property type="term" value="P:proteolysis"/>
    <property type="evidence" value="ECO:0007669"/>
    <property type="project" value="UniProtKB-KW"/>
</dbReference>
<protein>
    <submittedName>
        <fullName evidence="3">CPBP family intramembrane metalloprotease</fullName>
    </submittedName>
</protein>
<feature type="transmembrane region" description="Helical" evidence="1">
    <location>
        <begin position="42"/>
        <end position="61"/>
    </location>
</feature>
<dbReference type="EMBL" id="PDYF01000017">
    <property type="protein sequence ID" value="PHU34558.1"/>
    <property type="molecule type" value="Genomic_DNA"/>
</dbReference>
<accession>A0A2G3DU50</accession>
<reference evidence="3 4" key="2">
    <citation type="submission" date="2017-10" db="EMBL/GenBank/DDBJ databases">
        <authorList>
            <person name="Banno H."/>
            <person name="Chua N.-H."/>
        </authorList>
    </citation>
    <scope>NUCLEOTIDE SEQUENCE [LARGE SCALE GENOMIC DNA]</scope>
    <source>
        <strain evidence="3 4">JK626</strain>
    </source>
</reference>
<feature type="domain" description="CAAX prenyl protease 2/Lysostaphin resistance protein A-like" evidence="2">
    <location>
        <begin position="129"/>
        <end position="236"/>
    </location>
</feature>
<dbReference type="Proteomes" id="UP000225889">
    <property type="component" value="Unassembled WGS sequence"/>
</dbReference>
<dbReference type="AlphaFoldDB" id="A0A2G3DU50"/>
<reference evidence="3 4" key="1">
    <citation type="submission" date="2017-10" db="EMBL/GenBank/DDBJ databases">
        <title>Resolving the taxonomy of Roseburia spp., Eubacterium rectale and Agathobacter spp. through phylogenomic analysis.</title>
        <authorList>
            <person name="Sheridan P.O."/>
            <person name="Walker A.W."/>
            <person name="Duncan S.H."/>
            <person name="Scott K.P."/>
            <person name="Toole P.W.O."/>
            <person name="Luis P."/>
            <person name="Flint H.J."/>
        </authorList>
    </citation>
    <scope>NUCLEOTIDE SEQUENCE [LARGE SCALE GENOMIC DNA]</scope>
    <source>
        <strain evidence="3 4">JK626</strain>
    </source>
</reference>
<keyword evidence="3" id="KW-0378">Hydrolase</keyword>